<dbReference type="GO" id="GO:0005737">
    <property type="term" value="C:cytoplasm"/>
    <property type="evidence" value="ECO:0007669"/>
    <property type="project" value="TreeGrafter"/>
</dbReference>
<proteinExistence type="inferred from homology"/>
<keyword evidence="2 4" id="KW-0560">Oxidoreductase</keyword>
<dbReference type="FunFam" id="3.40.309.10:FF:000003">
    <property type="entry name" value="Aldehyde dehydrogenase"/>
    <property type="match status" value="1"/>
</dbReference>
<sequence>METLLELERRYNEEREKFNEDMMQGIRHNKNCVVSSVRNSFASGKTKNVQFRIQQLKNLLRFYNENAEKILDAVYKDLRKPNLEAKLVELEVTKQDVEQLLNNVAEWAKPEKVSKTIVTMMEEPIIVKDPYGVVLVIGSWNYPVQLTMMPAAAAIAAGNCVIIKPSEVSSNTAKLLEEYLPKYLDQECYRVVCGGAQETQELLKQKFDYIFYTGAATVGRIVREASNKFLTPCTLELGGKSPTYIDGTADMDITVRRILWGKFTNLGQTCIAPDYILCTKEVEKKFISKAREVLKEWYGEKPQDSPCLGRIINERHFKRVSRLLESGKVAFGGSTDEKDLWIEPTILVDVEATDPVMQEEIFGPILPIVNVDNAFEAIKFINAGEKPLALYVFSKSRDVTDLFLQETSSGGVCVNDTIMHFSVDELPFGGVGNSGIGAYHGKFSFDTFTHKKSTLIRKFDAIGEHLGSGRYPPYSEQKVNRLLFLIKKRNLSFLKYMPYIATFAAGAATALFIIYINKVVNNDEE</sequence>
<keyword evidence="9" id="KW-0812">Transmembrane</keyword>
<evidence type="ECO:0000313" key="12">
    <source>
        <dbReference type="Proteomes" id="UP001187531"/>
    </source>
</evidence>
<dbReference type="InterPro" id="IPR016163">
    <property type="entry name" value="Ald_DH_C"/>
</dbReference>
<dbReference type="Proteomes" id="UP001187531">
    <property type="component" value="Unassembled WGS sequence"/>
</dbReference>
<name>A0AA88LBM3_ARTSF</name>
<dbReference type="PROSITE" id="PS00687">
    <property type="entry name" value="ALDEHYDE_DEHYDR_GLU"/>
    <property type="match status" value="1"/>
</dbReference>
<feature type="active site" evidence="5">
    <location>
        <position position="270"/>
    </location>
</feature>
<evidence type="ECO:0000256" key="5">
    <source>
        <dbReference type="PIRSR" id="PIRSR036492-1"/>
    </source>
</evidence>
<dbReference type="InterPro" id="IPR012394">
    <property type="entry name" value="Aldehyde_DH_NAD(P)"/>
</dbReference>
<evidence type="ECO:0000256" key="6">
    <source>
        <dbReference type="PROSITE-ProRule" id="PRU10007"/>
    </source>
</evidence>
<evidence type="ECO:0000256" key="3">
    <source>
        <dbReference type="ARBA" id="ARBA00023027"/>
    </source>
</evidence>
<dbReference type="FunFam" id="3.40.605.10:FF:000004">
    <property type="entry name" value="Aldehyde dehydrogenase"/>
    <property type="match status" value="1"/>
</dbReference>
<keyword evidence="9" id="KW-1133">Transmembrane helix</keyword>
<dbReference type="GO" id="GO:0006081">
    <property type="term" value="P:aldehyde metabolic process"/>
    <property type="evidence" value="ECO:0007669"/>
    <property type="project" value="InterPro"/>
</dbReference>
<feature type="transmembrane region" description="Helical" evidence="9">
    <location>
        <begin position="496"/>
        <end position="516"/>
    </location>
</feature>
<dbReference type="PANTHER" id="PTHR43570:SF16">
    <property type="entry name" value="ALDEHYDE DEHYDROGENASE TYPE III, ISOFORM Q"/>
    <property type="match status" value="1"/>
</dbReference>
<keyword evidence="9" id="KW-0472">Membrane</keyword>
<dbReference type="InterPro" id="IPR015590">
    <property type="entry name" value="Aldehyde_DH_dom"/>
</dbReference>
<evidence type="ECO:0000256" key="9">
    <source>
        <dbReference type="SAM" id="Phobius"/>
    </source>
</evidence>
<protein>
    <recommendedName>
        <fullName evidence="4">Aldehyde dehydrogenase</fullName>
    </recommendedName>
</protein>
<evidence type="ECO:0000313" key="11">
    <source>
        <dbReference type="EMBL" id="KAK2724437.1"/>
    </source>
</evidence>
<dbReference type="Gene3D" id="3.40.605.10">
    <property type="entry name" value="Aldehyde Dehydrogenase, Chain A, domain 1"/>
    <property type="match status" value="1"/>
</dbReference>
<organism evidence="11 12">
    <name type="scientific">Artemia franciscana</name>
    <name type="common">Brine shrimp</name>
    <name type="synonym">Artemia sanfranciscana</name>
    <dbReference type="NCBI Taxonomy" id="6661"/>
    <lineage>
        <taxon>Eukaryota</taxon>
        <taxon>Metazoa</taxon>
        <taxon>Ecdysozoa</taxon>
        <taxon>Arthropoda</taxon>
        <taxon>Crustacea</taxon>
        <taxon>Branchiopoda</taxon>
        <taxon>Anostraca</taxon>
        <taxon>Artemiidae</taxon>
        <taxon>Artemia</taxon>
    </lineage>
</organism>
<dbReference type="PANTHER" id="PTHR43570">
    <property type="entry name" value="ALDEHYDE DEHYDROGENASE"/>
    <property type="match status" value="1"/>
</dbReference>
<keyword evidence="8" id="KW-0175">Coiled coil</keyword>
<dbReference type="AlphaFoldDB" id="A0AA88LBM3"/>
<dbReference type="SUPFAM" id="SSF53720">
    <property type="entry name" value="ALDH-like"/>
    <property type="match status" value="1"/>
</dbReference>
<keyword evidence="3" id="KW-0520">NAD</keyword>
<dbReference type="GO" id="GO:0004029">
    <property type="term" value="F:aldehyde dehydrogenase (NAD+) activity"/>
    <property type="evidence" value="ECO:0007669"/>
    <property type="project" value="TreeGrafter"/>
</dbReference>
<evidence type="ECO:0000256" key="4">
    <source>
        <dbReference type="PIRNR" id="PIRNR036492"/>
    </source>
</evidence>
<feature type="active site" evidence="5 6">
    <location>
        <position position="236"/>
    </location>
</feature>
<evidence type="ECO:0000256" key="2">
    <source>
        <dbReference type="ARBA" id="ARBA00023002"/>
    </source>
</evidence>
<dbReference type="InterPro" id="IPR016162">
    <property type="entry name" value="Ald_DH_N"/>
</dbReference>
<feature type="coiled-coil region" evidence="8">
    <location>
        <begin position="53"/>
        <end position="103"/>
    </location>
</feature>
<dbReference type="EMBL" id="JAVRJZ010000003">
    <property type="protein sequence ID" value="KAK2724437.1"/>
    <property type="molecule type" value="Genomic_DNA"/>
</dbReference>
<feature type="domain" description="Aldehyde dehydrogenase" evidence="10">
    <location>
        <begin position="36"/>
        <end position="453"/>
    </location>
</feature>
<evidence type="ECO:0000256" key="8">
    <source>
        <dbReference type="SAM" id="Coils"/>
    </source>
</evidence>
<dbReference type="Pfam" id="PF00171">
    <property type="entry name" value="Aldedh"/>
    <property type="match status" value="1"/>
</dbReference>
<reference evidence="11" key="1">
    <citation type="submission" date="2023-07" db="EMBL/GenBank/DDBJ databases">
        <title>Chromosome-level genome assembly of Artemia franciscana.</title>
        <authorList>
            <person name="Jo E."/>
        </authorList>
    </citation>
    <scope>NUCLEOTIDE SEQUENCE</scope>
    <source>
        <tissue evidence="11">Whole body</tissue>
    </source>
</reference>
<comment type="caution">
    <text evidence="11">The sequence shown here is derived from an EMBL/GenBank/DDBJ whole genome shotgun (WGS) entry which is preliminary data.</text>
</comment>
<evidence type="ECO:0000256" key="1">
    <source>
        <dbReference type="ARBA" id="ARBA00009986"/>
    </source>
</evidence>
<dbReference type="PIRSF" id="PIRSF036492">
    <property type="entry name" value="ALDH"/>
    <property type="match status" value="1"/>
</dbReference>
<keyword evidence="12" id="KW-1185">Reference proteome</keyword>
<dbReference type="InterPro" id="IPR016161">
    <property type="entry name" value="Ald_DH/histidinol_DH"/>
</dbReference>
<accession>A0AA88LBM3</accession>
<dbReference type="Gene3D" id="3.40.309.10">
    <property type="entry name" value="Aldehyde Dehydrogenase, Chain A, domain 2"/>
    <property type="match status" value="1"/>
</dbReference>
<dbReference type="InterPro" id="IPR029510">
    <property type="entry name" value="Ald_DH_CS_GLU"/>
</dbReference>
<comment type="similarity">
    <text evidence="1 4 7">Belongs to the aldehyde dehydrogenase family.</text>
</comment>
<evidence type="ECO:0000259" key="10">
    <source>
        <dbReference type="Pfam" id="PF00171"/>
    </source>
</evidence>
<gene>
    <name evidence="11" type="ORF">QYM36_001073</name>
</gene>
<evidence type="ECO:0000256" key="7">
    <source>
        <dbReference type="RuleBase" id="RU003345"/>
    </source>
</evidence>